<dbReference type="GeneID" id="83203875"/>
<accession>A0A9W9NTS8</accession>
<protein>
    <submittedName>
        <fullName evidence="2">Uncharacterized protein</fullName>
    </submittedName>
</protein>
<gene>
    <name evidence="2" type="ORF">N7468_007276</name>
</gene>
<sequence length="635" mass="72501">MDLDLDPWERVGSRDPLGDGDTSFSEISPYWPPIFTESDNTDTLLVVILAQLNEKEKKYLGLYCQHFSGRKVLLWTPSKSILECLTVQGVHRDSQANVYGLARLAHTLGLRYDATGSSITGVDGRTFFMVVDEKAKVDGLRKAGDFYDREGNMREIPLLAVSVREGPPFAEQVARGDMEPAIPDPENDYFGSSSLSLEKGWGSIPGFEADPTRPTNKNRWGIRVAVSRHIFQSNGMGDLNFSDSEMQKTWDAPFSSLIERRGSEIDCFDNRLEHGGMILHNPDRGIFTVESPDLPTRWESLYAAIGILSQRLPAELVAEILKDVDKRPNRNFPRGIPVWLNRQTDKHTHILVMFEANDDEIRCIKDVLHHAICEFSETPGHTFELITWDQHRIRSRRDLFAFWEEYTHCDPDWRLGKPTLNLLLNSPKENDLHALQRYGVYGAEISYNPDQPFWHVLPPAEPDGIDYLACEGYQLRGELCDKISVYYVFRPTDSEYFEAPTEFKGLACYAPWRKERDGTLEDIWEIVLRIYMREDMGFHCSRFFCLDRQSLVDNTLLLVEPDFYLGGKAEKASSFDEAGPPKACYLLISHGDLAGLGQSTIAADCGISSRDLDFEQIRQKYVNRFQQRSGWALYF</sequence>
<feature type="region of interest" description="Disordered" evidence="1">
    <location>
        <begin position="1"/>
        <end position="23"/>
    </location>
</feature>
<evidence type="ECO:0000313" key="2">
    <source>
        <dbReference type="EMBL" id="KAJ5226051.1"/>
    </source>
</evidence>
<dbReference type="AlphaFoldDB" id="A0A9W9NTS8"/>
<dbReference type="RefSeq" id="XP_058329462.1">
    <property type="nucleotide sequence ID" value="XM_058476572.1"/>
</dbReference>
<keyword evidence="3" id="KW-1185">Reference proteome</keyword>
<dbReference type="Proteomes" id="UP001150941">
    <property type="component" value="Unassembled WGS sequence"/>
</dbReference>
<dbReference type="OrthoDB" id="4461621at2759"/>
<proteinExistence type="predicted"/>
<evidence type="ECO:0000256" key="1">
    <source>
        <dbReference type="SAM" id="MobiDB-lite"/>
    </source>
</evidence>
<comment type="caution">
    <text evidence="2">The sequence shown here is derived from an EMBL/GenBank/DDBJ whole genome shotgun (WGS) entry which is preliminary data.</text>
</comment>
<organism evidence="2 3">
    <name type="scientific">Penicillium chermesinum</name>
    <dbReference type="NCBI Taxonomy" id="63820"/>
    <lineage>
        <taxon>Eukaryota</taxon>
        <taxon>Fungi</taxon>
        <taxon>Dikarya</taxon>
        <taxon>Ascomycota</taxon>
        <taxon>Pezizomycotina</taxon>
        <taxon>Eurotiomycetes</taxon>
        <taxon>Eurotiomycetidae</taxon>
        <taxon>Eurotiales</taxon>
        <taxon>Aspergillaceae</taxon>
        <taxon>Penicillium</taxon>
    </lineage>
</organism>
<reference evidence="2" key="1">
    <citation type="submission" date="2022-11" db="EMBL/GenBank/DDBJ databases">
        <authorList>
            <person name="Petersen C."/>
        </authorList>
    </citation>
    <scope>NUCLEOTIDE SEQUENCE</scope>
    <source>
        <strain evidence="2">IBT 19713</strain>
    </source>
</reference>
<dbReference type="EMBL" id="JAPQKS010000005">
    <property type="protein sequence ID" value="KAJ5226051.1"/>
    <property type="molecule type" value="Genomic_DNA"/>
</dbReference>
<evidence type="ECO:0000313" key="3">
    <source>
        <dbReference type="Proteomes" id="UP001150941"/>
    </source>
</evidence>
<feature type="compositionally biased region" description="Basic and acidic residues" evidence="1">
    <location>
        <begin position="7"/>
        <end position="17"/>
    </location>
</feature>
<reference evidence="2" key="2">
    <citation type="journal article" date="2023" name="IMA Fungus">
        <title>Comparative genomic study of the Penicillium genus elucidates a diverse pangenome and 15 lateral gene transfer events.</title>
        <authorList>
            <person name="Petersen C."/>
            <person name="Sorensen T."/>
            <person name="Nielsen M.R."/>
            <person name="Sondergaard T.E."/>
            <person name="Sorensen J.L."/>
            <person name="Fitzpatrick D.A."/>
            <person name="Frisvad J.C."/>
            <person name="Nielsen K.L."/>
        </authorList>
    </citation>
    <scope>NUCLEOTIDE SEQUENCE</scope>
    <source>
        <strain evidence="2">IBT 19713</strain>
    </source>
</reference>
<name>A0A9W9NTS8_9EURO</name>